<evidence type="ECO:0000256" key="8">
    <source>
        <dbReference type="SAM" id="Phobius"/>
    </source>
</evidence>
<dbReference type="GO" id="GO:0005637">
    <property type="term" value="C:nuclear inner membrane"/>
    <property type="evidence" value="ECO:0007669"/>
    <property type="project" value="TreeGrafter"/>
</dbReference>
<comment type="similarity">
    <text evidence="2">Belongs to the dpy-19 family.</text>
</comment>
<feature type="transmembrane region" description="Helical" evidence="8">
    <location>
        <begin position="223"/>
        <end position="249"/>
    </location>
</feature>
<dbReference type="PANTHER" id="PTHR31488">
    <property type="entry name" value="DPY-19-LIKE 1, LIKE (H. SAPIENS)"/>
    <property type="match status" value="1"/>
</dbReference>
<keyword evidence="4" id="KW-0808">Transferase</keyword>
<proteinExistence type="inferred from homology"/>
<sequence>CQKLNIIHYDSLSSIYCNYQPVLCVVCKINRCIQRLCSYHVAYMFENSRHFSYLSDLEREMTFRTEMGFYYSFFKTMNKAPTFLAGLFQILHDNQTEFGHTINDLKRFNVYPEVMLSAMYRIFQQVTKKLGIETETCWTTVRGEGAAPVLSCEGIGNPFYFYVNFVFVLAGSEASALFLYGLLLSDSILGGILTVATFFFNHSDATRIQWTPTLRESFGYPLFLWQMLLISYILNLLAAQVGTLLLSFFQAHIFDILKSKFTNFSTFHTRLYTCAAEFDFLEYKTLVDLSQSLLIPLNFLNKKLFFFYEVCFYFEEFSEGLNVRQRYIYSFCVLVLSLMAIKGRQNLQNQWSISGEYSNFPLERLFQWIVMNTKADDVFAGSMPLMANLKLSTERPIVIHPHYEDAELRDRVMKVYSVFSRKPLNEVYRLLKDLKVNYVIFESVWCKKSARPGCTMPELFDLHDVRNAGGIPSCDLLMSDNTDPFKLVYETDVYRVFKIA</sequence>
<keyword evidence="3" id="KW-0328">Glycosyltransferase</keyword>
<gene>
    <name evidence="9" type="ORF">SBAD_LOCUS2873</name>
</gene>
<keyword evidence="7 8" id="KW-0472">Membrane</keyword>
<reference evidence="11" key="1">
    <citation type="submission" date="2016-06" db="UniProtKB">
        <authorList>
            <consortium name="WormBaseParasite"/>
        </authorList>
    </citation>
    <scope>IDENTIFICATION</scope>
</reference>
<dbReference type="Pfam" id="PF10034">
    <property type="entry name" value="Dpy19"/>
    <property type="match status" value="3"/>
</dbReference>
<keyword evidence="6 8" id="KW-1133">Transmembrane helix</keyword>
<dbReference type="InterPro" id="IPR018732">
    <property type="entry name" value="Dpy-19/Dpy-19-like"/>
</dbReference>
<dbReference type="GO" id="GO:0000030">
    <property type="term" value="F:mannosyltransferase activity"/>
    <property type="evidence" value="ECO:0007669"/>
    <property type="project" value="TreeGrafter"/>
</dbReference>
<comment type="subcellular location">
    <subcellularLocation>
        <location evidence="1">Membrane</location>
        <topology evidence="1">Multi-pass membrane protein</topology>
    </subcellularLocation>
</comment>
<evidence type="ECO:0000256" key="3">
    <source>
        <dbReference type="ARBA" id="ARBA00022676"/>
    </source>
</evidence>
<dbReference type="OrthoDB" id="6019623at2759"/>
<keyword evidence="10" id="KW-1185">Reference proteome</keyword>
<keyword evidence="5 8" id="KW-0812">Transmembrane</keyword>
<name>A0A183IGX8_9BILA</name>
<protein>
    <submittedName>
        <fullName evidence="11">Dpy-19 like 2</fullName>
    </submittedName>
</protein>
<feature type="transmembrane region" description="Helical" evidence="8">
    <location>
        <begin position="187"/>
        <end position="203"/>
    </location>
</feature>
<dbReference type="PANTHER" id="PTHR31488:SF1">
    <property type="entry name" value="C-MANNOSYLTRANSFERASE DPY19L1"/>
    <property type="match status" value="1"/>
</dbReference>
<dbReference type="AlphaFoldDB" id="A0A183IGX8"/>
<evidence type="ECO:0000256" key="7">
    <source>
        <dbReference type="ARBA" id="ARBA00023136"/>
    </source>
</evidence>
<reference evidence="9 10" key="2">
    <citation type="submission" date="2018-11" db="EMBL/GenBank/DDBJ databases">
        <authorList>
            <consortium name="Pathogen Informatics"/>
        </authorList>
    </citation>
    <scope>NUCLEOTIDE SEQUENCE [LARGE SCALE GENOMIC DNA]</scope>
</reference>
<organism evidence="11">
    <name type="scientific">Soboliphyme baturini</name>
    <dbReference type="NCBI Taxonomy" id="241478"/>
    <lineage>
        <taxon>Eukaryota</taxon>
        <taxon>Metazoa</taxon>
        <taxon>Ecdysozoa</taxon>
        <taxon>Nematoda</taxon>
        <taxon>Enoplea</taxon>
        <taxon>Dorylaimia</taxon>
        <taxon>Dioctophymatida</taxon>
        <taxon>Dioctophymatoidea</taxon>
        <taxon>Soboliphymatidae</taxon>
        <taxon>Soboliphyme</taxon>
    </lineage>
</organism>
<evidence type="ECO:0000256" key="4">
    <source>
        <dbReference type="ARBA" id="ARBA00022679"/>
    </source>
</evidence>
<evidence type="ECO:0000256" key="5">
    <source>
        <dbReference type="ARBA" id="ARBA00022692"/>
    </source>
</evidence>
<evidence type="ECO:0000313" key="10">
    <source>
        <dbReference type="Proteomes" id="UP000270296"/>
    </source>
</evidence>
<evidence type="ECO:0000313" key="9">
    <source>
        <dbReference type="EMBL" id="VDO99213.1"/>
    </source>
</evidence>
<evidence type="ECO:0000313" key="11">
    <source>
        <dbReference type="WBParaSite" id="SBAD_0000301201-mRNA-1"/>
    </source>
</evidence>
<evidence type="ECO:0000256" key="6">
    <source>
        <dbReference type="ARBA" id="ARBA00022989"/>
    </source>
</evidence>
<dbReference type="Proteomes" id="UP000270296">
    <property type="component" value="Unassembled WGS sequence"/>
</dbReference>
<evidence type="ECO:0000256" key="2">
    <source>
        <dbReference type="ARBA" id="ARBA00008744"/>
    </source>
</evidence>
<accession>A0A183IGX8</accession>
<evidence type="ECO:0000256" key="1">
    <source>
        <dbReference type="ARBA" id="ARBA00004141"/>
    </source>
</evidence>
<dbReference type="WBParaSite" id="SBAD_0000301201-mRNA-1">
    <property type="protein sequence ID" value="SBAD_0000301201-mRNA-1"/>
    <property type="gene ID" value="SBAD_0000301201"/>
</dbReference>
<dbReference type="EMBL" id="UZAM01007450">
    <property type="protein sequence ID" value="VDO99213.1"/>
    <property type="molecule type" value="Genomic_DNA"/>
</dbReference>